<dbReference type="EC" id="2.7.11.1" evidence="1"/>
<dbReference type="Proteomes" id="UP000443090">
    <property type="component" value="Unassembled WGS sequence"/>
</dbReference>
<evidence type="ECO:0000256" key="7">
    <source>
        <dbReference type="ARBA" id="ARBA00047899"/>
    </source>
</evidence>
<protein>
    <recommendedName>
        <fullName evidence="1">non-specific serine/threonine protein kinase</fullName>
        <ecNumber evidence="1">2.7.11.1</ecNumber>
    </recommendedName>
</protein>
<dbReference type="Pfam" id="PF00069">
    <property type="entry name" value="Pkinase"/>
    <property type="match status" value="1"/>
</dbReference>
<organism evidence="10 11">
    <name type="scientific">Lachnellula occidentalis</name>
    <dbReference type="NCBI Taxonomy" id="215460"/>
    <lineage>
        <taxon>Eukaryota</taxon>
        <taxon>Fungi</taxon>
        <taxon>Dikarya</taxon>
        <taxon>Ascomycota</taxon>
        <taxon>Pezizomycotina</taxon>
        <taxon>Leotiomycetes</taxon>
        <taxon>Helotiales</taxon>
        <taxon>Lachnaceae</taxon>
        <taxon>Lachnellula</taxon>
    </lineage>
</organism>
<proteinExistence type="predicted"/>
<evidence type="ECO:0000256" key="8">
    <source>
        <dbReference type="ARBA" id="ARBA00048679"/>
    </source>
</evidence>
<comment type="catalytic activity">
    <reaction evidence="7">
        <text>L-threonyl-[protein] + ATP = O-phospho-L-threonyl-[protein] + ADP + H(+)</text>
        <dbReference type="Rhea" id="RHEA:46608"/>
        <dbReference type="Rhea" id="RHEA-COMP:11060"/>
        <dbReference type="Rhea" id="RHEA-COMP:11605"/>
        <dbReference type="ChEBI" id="CHEBI:15378"/>
        <dbReference type="ChEBI" id="CHEBI:30013"/>
        <dbReference type="ChEBI" id="CHEBI:30616"/>
        <dbReference type="ChEBI" id="CHEBI:61977"/>
        <dbReference type="ChEBI" id="CHEBI:456216"/>
        <dbReference type="EC" id="2.7.11.1"/>
    </reaction>
</comment>
<dbReference type="OrthoDB" id="5979581at2759"/>
<dbReference type="GO" id="GO:0005634">
    <property type="term" value="C:nucleus"/>
    <property type="evidence" value="ECO:0007669"/>
    <property type="project" value="TreeGrafter"/>
</dbReference>
<dbReference type="GO" id="GO:0005737">
    <property type="term" value="C:cytoplasm"/>
    <property type="evidence" value="ECO:0007669"/>
    <property type="project" value="TreeGrafter"/>
</dbReference>
<dbReference type="GO" id="GO:0050684">
    <property type="term" value="P:regulation of mRNA processing"/>
    <property type="evidence" value="ECO:0007669"/>
    <property type="project" value="TreeGrafter"/>
</dbReference>
<keyword evidence="11" id="KW-1185">Reference proteome</keyword>
<dbReference type="GO" id="GO:0005524">
    <property type="term" value="F:ATP binding"/>
    <property type="evidence" value="ECO:0007669"/>
    <property type="project" value="UniProtKB-KW"/>
</dbReference>
<dbReference type="Gene3D" id="3.30.200.20">
    <property type="entry name" value="Phosphorylase Kinase, domain 1"/>
    <property type="match status" value="1"/>
</dbReference>
<comment type="catalytic activity">
    <reaction evidence="8">
        <text>L-seryl-[protein] + ATP = O-phospho-L-seryl-[protein] + ADP + H(+)</text>
        <dbReference type="Rhea" id="RHEA:17989"/>
        <dbReference type="Rhea" id="RHEA-COMP:9863"/>
        <dbReference type="Rhea" id="RHEA-COMP:11604"/>
        <dbReference type="ChEBI" id="CHEBI:15378"/>
        <dbReference type="ChEBI" id="CHEBI:29999"/>
        <dbReference type="ChEBI" id="CHEBI:30616"/>
        <dbReference type="ChEBI" id="CHEBI:83421"/>
        <dbReference type="ChEBI" id="CHEBI:456216"/>
        <dbReference type="EC" id="2.7.11.1"/>
    </reaction>
</comment>
<dbReference type="GO" id="GO:0000245">
    <property type="term" value="P:spliceosomal complex assembly"/>
    <property type="evidence" value="ECO:0007669"/>
    <property type="project" value="TreeGrafter"/>
</dbReference>
<evidence type="ECO:0000259" key="9">
    <source>
        <dbReference type="PROSITE" id="PS50011"/>
    </source>
</evidence>
<keyword evidence="3" id="KW-0808">Transferase</keyword>
<dbReference type="InterPro" id="IPR000719">
    <property type="entry name" value="Prot_kinase_dom"/>
</dbReference>
<keyword evidence="6" id="KW-0067">ATP-binding</keyword>
<accession>A0A8H8S8K9</accession>
<dbReference type="InterPro" id="IPR011009">
    <property type="entry name" value="Kinase-like_dom_sf"/>
</dbReference>
<dbReference type="PANTHER" id="PTHR47634:SF9">
    <property type="entry name" value="PROTEIN KINASE DOMAIN-CONTAINING PROTEIN-RELATED"/>
    <property type="match status" value="1"/>
</dbReference>
<gene>
    <name evidence="10" type="primary">SRPK_6</name>
    <name evidence="10" type="ORF">LOCC1_G000078</name>
</gene>
<feature type="domain" description="Protein kinase" evidence="9">
    <location>
        <begin position="64"/>
        <end position="385"/>
    </location>
</feature>
<reference evidence="10 11" key="1">
    <citation type="submission" date="2018-05" db="EMBL/GenBank/DDBJ databases">
        <title>Genome sequencing and assembly of the regulated plant pathogen Lachnellula willkommii and related sister species for the development of diagnostic species identification markers.</title>
        <authorList>
            <person name="Giroux E."/>
            <person name="Bilodeau G."/>
        </authorList>
    </citation>
    <scope>NUCLEOTIDE SEQUENCE [LARGE SCALE GENOMIC DNA]</scope>
    <source>
        <strain evidence="10 11">CBS 160.35</strain>
    </source>
</reference>
<keyword evidence="4" id="KW-0547">Nucleotide-binding</keyword>
<dbReference type="EMBL" id="QGMI01000001">
    <property type="protein sequence ID" value="TVY50157.1"/>
    <property type="molecule type" value="Genomic_DNA"/>
</dbReference>
<keyword evidence="2" id="KW-0723">Serine/threonine-protein kinase</keyword>
<dbReference type="PROSITE" id="PS50011">
    <property type="entry name" value="PROTEIN_KINASE_DOM"/>
    <property type="match status" value="1"/>
</dbReference>
<dbReference type="Gene3D" id="1.10.510.10">
    <property type="entry name" value="Transferase(Phosphotransferase) domain 1"/>
    <property type="match status" value="1"/>
</dbReference>
<name>A0A8H8S8K9_9HELO</name>
<evidence type="ECO:0000256" key="1">
    <source>
        <dbReference type="ARBA" id="ARBA00012513"/>
    </source>
</evidence>
<evidence type="ECO:0000313" key="10">
    <source>
        <dbReference type="EMBL" id="TVY50157.1"/>
    </source>
</evidence>
<evidence type="ECO:0000256" key="6">
    <source>
        <dbReference type="ARBA" id="ARBA00022840"/>
    </source>
</evidence>
<dbReference type="InterPro" id="IPR051334">
    <property type="entry name" value="SRPK"/>
</dbReference>
<keyword evidence="5 10" id="KW-0418">Kinase</keyword>
<evidence type="ECO:0000256" key="5">
    <source>
        <dbReference type="ARBA" id="ARBA00022777"/>
    </source>
</evidence>
<dbReference type="GO" id="GO:0004674">
    <property type="term" value="F:protein serine/threonine kinase activity"/>
    <property type="evidence" value="ECO:0007669"/>
    <property type="project" value="UniProtKB-KW"/>
</dbReference>
<dbReference type="SUPFAM" id="SSF56112">
    <property type="entry name" value="Protein kinase-like (PK-like)"/>
    <property type="match status" value="1"/>
</dbReference>
<evidence type="ECO:0000256" key="3">
    <source>
        <dbReference type="ARBA" id="ARBA00022679"/>
    </source>
</evidence>
<evidence type="ECO:0000313" key="11">
    <source>
        <dbReference type="Proteomes" id="UP000443090"/>
    </source>
</evidence>
<evidence type="ECO:0000256" key="2">
    <source>
        <dbReference type="ARBA" id="ARBA00022527"/>
    </source>
</evidence>
<sequence>MFSALRFAQKLLRRAPSPARQNLERLTGPHVLDSSLKYEEEKLEWYTPETFYPVRIWEVFNRRYQVVGKLGYGAYSTVWLCRDLQERDVYGQMNSITTSHAGAKYVRMLLDSFDITTATGSHVCMVHKPLGLRISDFQALIPGGKLPQNILKLTLKHILLALEFLHSECHLAHTEIQAKNILMGIDDENVLTEFEEAEVRDPSPCKVDGDRVIYRSRRTRVRGSVGRPVLCDFGEARMGDGKFTEDIQPFLYRAPEVILRKPWDKKLDIWNMGVLIWDLSQSKHLFDARYANNETTNTVHLAEMIALLGSPPKLFLEGSPIARNYFDNSGHWIKNVKIPSNSLEEIEENLKGEEKALFLQFMRKMLRWVPEDRMSAFDLLDDPWLNS</sequence>
<dbReference type="PANTHER" id="PTHR47634">
    <property type="entry name" value="PROTEIN KINASE DOMAIN-CONTAINING PROTEIN-RELATED"/>
    <property type="match status" value="1"/>
</dbReference>
<evidence type="ECO:0000256" key="4">
    <source>
        <dbReference type="ARBA" id="ARBA00022741"/>
    </source>
</evidence>
<dbReference type="AlphaFoldDB" id="A0A8H8S8K9"/>
<comment type="caution">
    <text evidence="10">The sequence shown here is derived from an EMBL/GenBank/DDBJ whole genome shotgun (WGS) entry which is preliminary data.</text>
</comment>
<dbReference type="SMART" id="SM00220">
    <property type="entry name" value="S_TKc"/>
    <property type="match status" value="1"/>
</dbReference>